<dbReference type="GO" id="GO:0009103">
    <property type="term" value="P:lipopolysaccharide biosynthetic process"/>
    <property type="evidence" value="ECO:0007669"/>
    <property type="project" value="TreeGrafter"/>
</dbReference>
<dbReference type="Gene3D" id="3.40.50.2000">
    <property type="entry name" value="Glycogen Phosphorylase B"/>
    <property type="match status" value="4"/>
</dbReference>
<gene>
    <name evidence="3" type="primary">gt1</name>
</gene>
<sequence length="1242" mass="141268">MRIVIDMQGLQASNSKRGIGRYILNFIKNFIKQNKDNDIILLCNGMLQDSIGVIKDEFFEHVDSTSFRVWHAMPGVSYINIENKSKIEVAERIREDYIARLEPDLVILTSLFEGLVDDAVTSINTYEKPVKTAVILYDLIPLIHSEIYLENPVVKDWYLKKISNLKRADFLLSISHSSGKEAVDYLHFSADKVFNISTAASSFFEKRVYLESEIQDWKTKFSITRKYILYTGGIDFRKNIERLIEAYALLSLSQRKDYQLAIVCSITEQDLTRLKNLCKKLGLNNDEVIFTGYISEEDLLAFYNLCEFFVFPSWHEGFGLPILEAMHCGKAVIGGKYSSIPEVINNEQALFDPYDITSICSSLSKLINDHAFRSELEKHSSKQCEYFSWEQTSNLAWTAINNNINSTKLNAAAFVPGNEKLKKIAYFSPLPPMKSGIAHYSAELLRELSTFYHIDLIMISGEETHDPFLHSVCGIKSIEWFKENAETYDRIVYHFGNSSFHWHMFDLLKNYPGVVVLHDYFLSGIVAHMDLHLHHTVNGWEKELFKSGGWPAVSMRYNAADTADVVYKYPCNISVLQNSLGIITHSEYSRQLAINEYGAGALPKWETIPLLRIPANNFNKADSRKKLGIDSDTLVVCSFGLMGPTKLNKELIKAWIDSPLSKDNKCHLVFAGEKPGDLYGSIIDKLINKCKCNIRVTGWLSNEEYNHWLSAADIGVQLRSNSRGESSAAVLDCMNYGLATIVNANGSMAELNHDCVEMLPDNFGKEMLVQALSKLYNDPAYRSKISKSASVELRKHYHPRSCAERYVSVIEGFYSKPSPQPHDLIRTITNFLGSDDNDYIRVCKSLAKNFEPIPRKRKLFIDISELIQRDAKSGIQRVVREVINNLLIKSPKDYNVELVYATNDSDGFFNARKYGCKILNIPDHWAEDNPIDYYPGDVFLGLDLQPEIVRSQYKKLKEMQNDGVHISYVVYDLLPVNQPQHFFPGAKETYNEWFSKITSFNSVVCISNTVANELRAWVAENAPNNSKRLSIDYFHLGANPAVRTSANKDSDDLDNLISSLKNKNTFLVVSTIEPRKQHAEILKAFEQLWLENLDVNLVFVGKEGWMVEELVSKIKNHPQLDKHFFWFSGIDDNLLAEIYEISTCLICASTGEGFGLPIIEAAQHNLPVLARDIPVFREVGGDAVHYFAGESLEIAAAIKEWISLKENHKIPKIENLNWLTWSQSTEQLINAVLRNVQQINGE</sequence>
<evidence type="ECO:0000313" key="3">
    <source>
        <dbReference type="EMBL" id="AWU66612.1"/>
    </source>
</evidence>
<dbReference type="AlphaFoldDB" id="A0A2Z4BX44"/>
<dbReference type="CDD" id="cd03809">
    <property type="entry name" value="GT4_MtfB-like"/>
    <property type="match status" value="2"/>
</dbReference>
<dbReference type="PANTHER" id="PTHR46401:SF2">
    <property type="entry name" value="GLYCOSYLTRANSFERASE WBBK-RELATED"/>
    <property type="match status" value="1"/>
</dbReference>
<dbReference type="PANTHER" id="PTHR46401">
    <property type="entry name" value="GLYCOSYLTRANSFERASE WBBK-RELATED"/>
    <property type="match status" value="1"/>
</dbReference>
<dbReference type="InterPro" id="IPR001296">
    <property type="entry name" value="Glyco_trans_1"/>
</dbReference>
<feature type="domain" description="Glycosyl transferase family 1" evidence="2">
    <location>
        <begin position="1061"/>
        <end position="1208"/>
    </location>
</feature>
<feature type="domain" description="Glycosyl transferase family 1" evidence="2">
    <location>
        <begin position="620"/>
        <end position="789"/>
    </location>
</feature>
<dbReference type="SUPFAM" id="SSF53756">
    <property type="entry name" value="UDP-Glycosyltransferase/glycogen phosphorylase"/>
    <property type="match status" value="3"/>
</dbReference>
<reference evidence="3" key="1">
    <citation type="submission" date="2018-05" db="EMBL/GenBank/DDBJ databases">
        <authorList>
            <person name="Lanie J.A."/>
            <person name="Ng W.-L."/>
            <person name="Kazmierczak K.M."/>
            <person name="Andrzejewski T.M."/>
            <person name="Davidsen T.M."/>
            <person name="Wayne K.J."/>
            <person name="Tettelin H."/>
            <person name="Glass J.I."/>
            <person name="Rusch D."/>
            <person name="Podicherti R."/>
            <person name="Tsui H.-C.T."/>
            <person name="Winkler M.E."/>
        </authorList>
    </citation>
    <scope>NUCLEOTIDE SEQUENCE</scope>
    <source>
        <strain evidence="3">O8_G3518</strain>
    </source>
</reference>
<keyword evidence="1 3" id="KW-0808">Transferase</keyword>
<dbReference type="CDD" id="cd03801">
    <property type="entry name" value="GT4_PimA-like"/>
    <property type="match status" value="1"/>
</dbReference>
<evidence type="ECO:0000259" key="2">
    <source>
        <dbReference type="Pfam" id="PF00534"/>
    </source>
</evidence>
<dbReference type="RefSeq" id="WP_137379540.1">
    <property type="nucleotide sequence ID" value="NZ_CP099384.1"/>
</dbReference>
<dbReference type="GO" id="GO:0016757">
    <property type="term" value="F:glycosyltransferase activity"/>
    <property type="evidence" value="ECO:0007669"/>
    <property type="project" value="InterPro"/>
</dbReference>
<name>A0A2Z4BX44_CITBR</name>
<dbReference type="Pfam" id="PF00534">
    <property type="entry name" value="Glycos_transf_1"/>
    <property type="match status" value="3"/>
</dbReference>
<feature type="domain" description="Glycosyl transferase family 1" evidence="2">
    <location>
        <begin position="214"/>
        <end position="380"/>
    </location>
</feature>
<evidence type="ECO:0000256" key="1">
    <source>
        <dbReference type="ARBA" id="ARBA00022679"/>
    </source>
</evidence>
<organism evidence="3">
    <name type="scientific">Citrobacter braakii</name>
    <dbReference type="NCBI Taxonomy" id="57706"/>
    <lineage>
        <taxon>Bacteria</taxon>
        <taxon>Pseudomonadati</taxon>
        <taxon>Pseudomonadota</taxon>
        <taxon>Gammaproteobacteria</taxon>
        <taxon>Enterobacterales</taxon>
        <taxon>Enterobacteriaceae</taxon>
        <taxon>Citrobacter</taxon>
        <taxon>Citrobacter freundii complex</taxon>
    </lineage>
</organism>
<dbReference type="EMBL" id="MH325890">
    <property type="protein sequence ID" value="AWU66612.1"/>
    <property type="molecule type" value="Genomic_DNA"/>
</dbReference>
<accession>A0A2Z4BX44</accession>
<protein>
    <submittedName>
        <fullName evidence="3">Glycosyl transferase</fullName>
    </submittedName>
</protein>
<proteinExistence type="predicted"/>